<evidence type="ECO:0000313" key="3">
    <source>
        <dbReference type="Proteomes" id="UP000765509"/>
    </source>
</evidence>
<comment type="caution">
    <text evidence="2">The sequence shown here is derived from an EMBL/GenBank/DDBJ whole genome shotgun (WGS) entry which is preliminary data.</text>
</comment>
<dbReference type="AlphaFoldDB" id="A0A9Q3KIQ6"/>
<evidence type="ECO:0000256" key="1">
    <source>
        <dbReference type="SAM" id="MobiDB-lite"/>
    </source>
</evidence>
<dbReference type="EMBL" id="AVOT02112314">
    <property type="protein sequence ID" value="MBW0582358.1"/>
    <property type="molecule type" value="Genomic_DNA"/>
</dbReference>
<reference evidence="2" key="1">
    <citation type="submission" date="2021-03" db="EMBL/GenBank/DDBJ databases">
        <title>Draft genome sequence of rust myrtle Austropuccinia psidii MF-1, a brazilian biotype.</title>
        <authorList>
            <person name="Quecine M.C."/>
            <person name="Pachon D.M.R."/>
            <person name="Bonatelli M.L."/>
            <person name="Correr F.H."/>
            <person name="Franceschini L.M."/>
            <person name="Leite T.F."/>
            <person name="Margarido G.R.A."/>
            <person name="Almeida C.A."/>
            <person name="Ferrarezi J.A."/>
            <person name="Labate C.A."/>
        </authorList>
    </citation>
    <scope>NUCLEOTIDE SEQUENCE</scope>
    <source>
        <strain evidence="2">MF-1</strain>
    </source>
</reference>
<dbReference type="Proteomes" id="UP000765509">
    <property type="component" value="Unassembled WGS sequence"/>
</dbReference>
<feature type="region of interest" description="Disordered" evidence="1">
    <location>
        <begin position="1"/>
        <end position="36"/>
    </location>
</feature>
<accession>A0A9Q3KIQ6</accession>
<organism evidence="2 3">
    <name type="scientific">Austropuccinia psidii MF-1</name>
    <dbReference type="NCBI Taxonomy" id="1389203"/>
    <lineage>
        <taxon>Eukaryota</taxon>
        <taxon>Fungi</taxon>
        <taxon>Dikarya</taxon>
        <taxon>Basidiomycota</taxon>
        <taxon>Pucciniomycotina</taxon>
        <taxon>Pucciniomycetes</taxon>
        <taxon>Pucciniales</taxon>
        <taxon>Sphaerophragmiaceae</taxon>
        <taxon>Austropuccinia</taxon>
    </lineage>
</organism>
<proteinExistence type="predicted"/>
<evidence type="ECO:0000313" key="2">
    <source>
        <dbReference type="EMBL" id="MBW0582358.1"/>
    </source>
</evidence>
<protein>
    <submittedName>
        <fullName evidence="2">Uncharacterized protein</fullName>
    </submittedName>
</protein>
<feature type="compositionally biased region" description="Polar residues" evidence="1">
    <location>
        <begin position="8"/>
        <end position="22"/>
    </location>
</feature>
<sequence>MPSVGRPENQQPAMQTATSSAETGGPKVTGTHTPTLQSVGIGNWAKFSTLLHYGLGVAGSKQSSAMLSPISKE</sequence>
<keyword evidence="3" id="KW-1185">Reference proteome</keyword>
<name>A0A9Q3KIQ6_9BASI</name>
<gene>
    <name evidence="2" type="ORF">O181_122073</name>
</gene>